<dbReference type="Gene3D" id="3.10.290.30">
    <property type="entry name" value="MM3350-like"/>
    <property type="match status" value="1"/>
</dbReference>
<dbReference type="EMBL" id="VSSQ01001210">
    <property type="protein sequence ID" value="MPM06224.1"/>
    <property type="molecule type" value="Genomic_DNA"/>
</dbReference>
<comment type="caution">
    <text evidence="2">The sequence shown here is derived from an EMBL/GenBank/DDBJ whole genome shotgun (WGS) entry which is preliminary data.</text>
</comment>
<feature type="domain" description="Plasmid pRiA4b Orf3-like" evidence="1">
    <location>
        <begin position="2"/>
        <end position="195"/>
    </location>
</feature>
<dbReference type="InterPro" id="IPR024047">
    <property type="entry name" value="MM3350-like_sf"/>
</dbReference>
<dbReference type="Pfam" id="PF07929">
    <property type="entry name" value="PRiA4_ORF3"/>
    <property type="match status" value="1"/>
</dbReference>
<accession>A0A644WVZ6</accession>
<organism evidence="2">
    <name type="scientific">bioreactor metagenome</name>
    <dbReference type="NCBI Taxonomy" id="1076179"/>
    <lineage>
        <taxon>unclassified sequences</taxon>
        <taxon>metagenomes</taxon>
        <taxon>ecological metagenomes</taxon>
    </lineage>
</organism>
<reference evidence="2" key="1">
    <citation type="submission" date="2019-08" db="EMBL/GenBank/DDBJ databases">
        <authorList>
            <person name="Kucharzyk K."/>
            <person name="Murdoch R.W."/>
            <person name="Higgins S."/>
            <person name="Loffler F."/>
        </authorList>
    </citation>
    <scope>NUCLEOTIDE SEQUENCE</scope>
</reference>
<proteinExistence type="predicted"/>
<dbReference type="SUPFAM" id="SSF159941">
    <property type="entry name" value="MM3350-like"/>
    <property type="match status" value="1"/>
</dbReference>
<name>A0A644WVZ6_9ZZZZ</name>
<evidence type="ECO:0000259" key="1">
    <source>
        <dbReference type="Pfam" id="PF07929"/>
    </source>
</evidence>
<gene>
    <name evidence="2" type="ORF">SDC9_52520</name>
</gene>
<dbReference type="PANTHER" id="PTHR41878:SF1">
    <property type="entry name" value="TNPR PROTEIN"/>
    <property type="match status" value="1"/>
</dbReference>
<protein>
    <recommendedName>
        <fullName evidence="1">Plasmid pRiA4b Orf3-like domain-containing protein</fullName>
    </recommendedName>
</protein>
<sequence>MKAYKTKIELIDSIPLIYRKVIVPSGITFEMLHYIIQFSMGWQNIYLYDFNIKEENLRITSDKKTISEYEFYSKLKLNNRNDPYGFIKDMLKIKLLLSKEVYIDDYLNKENKIEYIYDFGDYWKHNITLEEVIENYIYDYPKCIEAEGNCPPEDIGGIEGYTEFLKIINDKTHPEYENMLSLVSKQNYQEVFDCESANLFMRKYYEKDK</sequence>
<dbReference type="InterPro" id="IPR012912">
    <property type="entry name" value="Plasmid_pRiA4b_Orf3-like"/>
</dbReference>
<evidence type="ECO:0000313" key="2">
    <source>
        <dbReference type="EMBL" id="MPM06224.1"/>
    </source>
</evidence>
<dbReference type="PANTHER" id="PTHR41878">
    <property type="entry name" value="LEXA REPRESSOR-RELATED"/>
    <property type="match status" value="1"/>
</dbReference>
<dbReference type="AlphaFoldDB" id="A0A644WVZ6"/>